<sequence>MREKKSSSILHSISAWLIMLPGLILFAFFVWEPLLESIRLSLYTAKGIHLMDFVGLKNYIAVLQHPDFLPAIRNTFLYTFWSLIIGFLIPIIMATFITETVHMKSFFRVGVYFPNIMPGLATVMMWGYLFRPGKTGVFNILLSALGIQPFDWLASPAWTIPLIVLTMTWKSAGSTALIYMAGMGSINPELYEAATIDGATPWKRFLHISLPSIFGLGKTLLILQIISVFQILYEPLVMTNGGPNNASISVMQLVFRYAFEDYNYPMAASLSVIISIILVLLTAVYFKATKGKKPEYSTN</sequence>
<dbReference type="Pfam" id="PF00528">
    <property type="entry name" value="BPD_transp_1"/>
    <property type="match status" value="1"/>
</dbReference>
<evidence type="ECO:0000256" key="6">
    <source>
        <dbReference type="ARBA" id="ARBA00023136"/>
    </source>
</evidence>
<comment type="caution">
    <text evidence="9">The sequence shown here is derived from an EMBL/GenBank/DDBJ whole genome shotgun (WGS) entry which is preliminary data.</text>
</comment>
<dbReference type="InterPro" id="IPR051393">
    <property type="entry name" value="ABC_transporter_permease"/>
</dbReference>
<protein>
    <submittedName>
        <fullName evidence="9">Sugar ABC transporter permease</fullName>
    </submittedName>
</protein>
<dbReference type="PROSITE" id="PS50928">
    <property type="entry name" value="ABC_TM1"/>
    <property type="match status" value="1"/>
</dbReference>
<evidence type="ECO:0000313" key="9">
    <source>
        <dbReference type="EMBL" id="MCY1712687.1"/>
    </source>
</evidence>
<evidence type="ECO:0000256" key="7">
    <source>
        <dbReference type="RuleBase" id="RU363032"/>
    </source>
</evidence>
<dbReference type="SUPFAM" id="SSF161098">
    <property type="entry name" value="MetI-like"/>
    <property type="match status" value="1"/>
</dbReference>
<feature type="transmembrane region" description="Helical" evidence="7">
    <location>
        <begin position="109"/>
        <end position="130"/>
    </location>
</feature>
<organism evidence="9 10">
    <name type="scientific">Caproiciproducens galactitolivorans</name>
    <dbReference type="NCBI Taxonomy" id="642589"/>
    <lineage>
        <taxon>Bacteria</taxon>
        <taxon>Bacillati</taxon>
        <taxon>Bacillota</taxon>
        <taxon>Clostridia</taxon>
        <taxon>Eubacteriales</taxon>
        <taxon>Acutalibacteraceae</taxon>
        <taxon>Caproiciproducens</taxon>
    </lineage>
</organism>
<keyword evidence="6 7" id="KW-0472">Membrane</keyword>
<evidence type="ECO:0000256" key="4">
    <source>
        <dbReference type="ARBA" id="ARBA00022692"/>
    </source>
</evidence>
<keyword evidence="10" id="KW-1185">Reference proteome</keyword>
<feature type="transmembrane region" description="Helical" evidence="7">
    <location>
        <begin position="213"/>
        <end position="233"/>
    </location>
</feature>
<gene>
    <name evidence="9" type="ORF">OUY18_00245</name>
</gene>
<feature type="domain" description="ABC transmembrane type-1" evidence="8">
    <location>
        <begin position="72"/>
        <end position="285"/>
    </location>
</feature>
<evidence type="ECO:0000313" key="10">
    <source>
        <dbReference type="Proteomes" id="UP001082703"/>
    </source>
</evidence>
<comment type="subcellular location">
    <subcellularLocation>
        <location evidence="1 7">Cell membrane</location>
        <topology evidence="1 7">Multi-pass membrane protein</topology>
    </subcellularLocation>
</comment>
<feature type="transmembrane region" description="Helical" evidence="7">
    <location>
        <begin position="12"/>
        <end position="31"/>
    </location>
</feature>
<evidence type="ECO:0000256" key="3">
    <source>
        <dbReference type="ARBA" id="ARBA00022475"/>
    </source>
</evidence>
<feature type="transmembrane region" description="Helical" evidence="7">
    <location>
        <begin position="264"/>
        <end position="286"/>
    </location>
</feature>
<keyword evidence="3" id="KW-1003">Cell membrane</keyword>
<keyword evidence="5 7" id="KW-1133">Transmembrane helix</keyword>
<evidence type="ECO:0000256" key="5">
    <source>
        <dbReference type="ARBA" id="ARBA00022989"/>
    </source>
</evidence>
<dbReference type="PANTHER" id="PTHR30193">
    <property type="entry name" value="ABC TRANSPORTER PERMEASE PROTEIN"/>
    <property type="match status" value="1"/>
</dbReference>
<dbReference type="InterPro" id="IPR000515">
    <property type="entry name" value="MetI-like"/>
</dbReference>
<feature type="transmembrane region" description="Helical" evidence="7">
    <location>
        <begin position="76"/>
        <end position="97"/>
    </location>
</feature>
<dbReference type="RefSeq" id="WP_268056699.1">
    <property type="nucleotide sequence ID" value="NZ_JAPOHA010000001.1"/>
</dbReference>
<dbReference type="PANTHER" id="PTHR30193:SF41">
    <property type="entry name" value="DIACETYLCHITOBIOSE UPTAKE SYSTEM PERMEASE PROTEIN NGCF"/>
    <property type="match status" value="1"/>
</dbReference>
<dbReference type="Gene3D" id="1.10.3720.10">
    <property type="entry name" value="MetI-like"/>
    <property type="match status" value="1"/>
</dbReference>
<evidence type="ECO:0000259" key="8">
    <source>
        <dbReference type="PROSITE" id="PS50928"/>
    </source>
</evidence>
<evidence type="ECO:0000256" key="2">
    <source>
        <dbReference type="ARBA" id="ARBA00022448"/>
    </source>
</evidence>
<dbReference type="CDD" id="cd06261">
    <property type="entry name" value="TM_PBP2"/>
    <property type="match status" value="1"/>
</dbReference>
<evidence type="ECO:0000256" key="1">
    <source>
        <dbReference type="ARBA" id="ARBA00004651"/>
    </source>
</evidence>
<reference evidence="9 10" key="1">
    <citation type="submission" date="2022-11" db="EMBL/GenBank/DDBJ databases">
        <authorList>
            <person name="Caiyu Z."/>
        </authorList>
    </citation>
    <scope>NUCLEOTIDE SEQUENCE [LARGE SCALE GENOMIC DNA]</scope>
    <source>
        <strain evidence="9 10">YR-4</strain>
    </source>
</reference>
<proteinExistence type="inferred from homology"/>
<dbReference type="InterPro" id="IPR035906">
    <property type="entry name" value="MetI-like_sf"/>
</dbReference>
<keyword evidence="4 7" id="KW-0812">Transmembrane</keyword>
<dbReference type="Proteomes" id="UP001082703">
    <property type="component" value="Unassembled WGS sequence"/>
</dbReference>
<dbReference type="EMBL" id="JAPOHA010000001">
    <property type="protein sequence ID" value="MCY1712687.1"/>
    <property type="molecule type" value="Genomic_DNA"/>
</dbReference>
<comment type="similarity">
    <text evidence="7">Belongs to the binding-protein-dependent transport system permease family.</text>
</comment>
<accession>A0ABT4BP83</accession>
<feature type="transmembrane region" description="Helical" evidence="7">
    <location>
        <begin position="150"/>
        <end position="169"/>
    </location>
</feature>
<keyword evidence="2 7" id="KW-0813">Transport</keyword>
<name>A0ABT4BP83_9FIRM</name>